<proteinExistence type="predicted"/>
<dbReference type="EMBL" id="MU001634">
    <property type="protein sequence ID" value="KAF2483911.1"/>
    <property type="molecule type" value="Genomic_DNA"/>
</dbReference>
<feature type="region of interest" description="Disordered" evidence="1">
    <location>
        <begin position="1"/>
        <end position="146"/>
    </location>
</feature>
<organism evidence="2 3">
    <name type="scientific">Neohortaea acidophila</name>
    <dbReference type="NCBI Taxonomy" id="245834"/>
    <lineage>
        <taxon>Eukaryota</taxon>
        <taxon>Fungi</taxon>
        <taxon>Dikarya</taxon>
        <taxon>Ascomycota</taxon>
        <taxon>Pezizomycotina</taxon>
        <taxon>Dothideomycetes</taxon>
        <taxon>Dothideomycetidae</taxon>
        <taxon>Mycosphaerellales</taxon>
        <taxon>Teratosphaeriaceae</taxon>
        <taxon>Neohortaea</taxon>
    </lineage>
</organism>
<feature type="compositionally biased region" description="Polar residues" evidence="1">
    <location>
        <begin position="221"/>
        <end position="255"/>
    </location>
</feature>
<reference evidence="2" key="1">
    <citation type="journal article" date="2020" name="Stud. Mycol.">
        <title>101 Dothideomycetes genomes: a test case for predicting lifestyles and emergence of pathogens.</title>
        <authorList>
            <person name="Haridas S."/>
            <person name="Albert R."/>
            <person name="Binder M."/>
            <person name="Bloem J."/>
            <person name="Labutti K."/>
            <person name="Salamov A."/>
            <person name="Andreopoulos B."/>
            <person name="Baker S."/>
            <person name="Barry K."/>
            <person name="Bills G."/>
            <person name="Bluhm B."/>
            <person name="Cannon C."/>
            <person name="Castanera R."/>
            <person name="Culley D."/>
            <person name="Daum C."/>
            <person name="Ezra D."/>
            <person name="Gonzalez J."/>
            <person name="Henrissat B."/>
            <person name="Kuo A."/>
            <person name="Liang C."/>
            <person name="Lipzen A."/>
            <person name="Lutzoni F."/>
            <person name="Magnuson J."/>
            <person name="Mondo S."/>
            <person name="Nolan M."/>
            <person name="Ohm R."/>
            <person name="Pangilinan J."/>
            <person name="Park H.-J."/>
            <person name="Ramirez L."/>
            <person name="Alfaro M."/>
            <person name="Sun H."/>
            <person name="Tritt A."/>
            <person name="Yoshinaga Y."/>
            <person name="Zwiers L.-H."/>
            <person name="Turgeon B."/>
            <person name="Goodwin S."/>
            <person name="Spatafora J."/>
            <person name="Crous P."/>
            <person name="Grigoriev I."/>
        </authorList>
    </citation>
    <scope>NUCLEOTIDE SEQUENCE</scope>
    <source>
        <strain evidence="2">CBS 113389</strain>
    </source>
</reference>
<dbReference type="GeneID" id="54477884"/>
<evidence type="ECO:0000313" key="2">
    <source>
        <dbReference type="EMBL" id="KAF2483911.1"/>
    </source>
</evidence>
<sequence>MASPSRLPSLRRPAGSSRPVSMIEGPTSNVPALHSGLRDTEPSEMLKRRSLLPQFPRGVVGEGHEGQGSTEADLDRTSASPRQSDGHKSSGEADRRRALNGGKADMPPPAPKAARPMSMVPPRGSSQSKLPSSRTHARKESKENAVDIAAARAQSLAALSGAAPATRLLADDLGLKRSNSTRLPQTLRAGGPMIPSRTTSAKPKDETASKKPRSRAGPPSDATTRDQFSSTPRASITPTLPRTSTEASAARQNRASVIIPTRQGSRLETSPPSRSSRPRPASQIIAPSMKPAFTTFQQHYSPAKSSLPKPPIPSTKPSHKLSINASEDDEAVSFETMKQQIELLQLSLLHQASHQCLDEYTASARRKLGKVHSRLRREYESLRAMELVQQRAANLSALDAWCPDPALLVENLQILALVYSDISSLMEEGSRHGDVVSMFELWIAEAERSEAGSFVQPLPDDWRSSHGTLLLKLRSIQRNLRVLPTAKSSGIESSGIEVVLRTCKTLVEDMLGELEVMAKLEREMLAREKGKVEREVDAMLMNNDVNVKENWVPVWQKVA</sequence>
<dbReference type="OrthoDB" id="5429993at2759"/>
<feature type="compositionally biased region" description="Basic and acidic residues" evidence="1">
    <location>
        <begin position="36"/>
        <end position="47"/>
    </location>
</feature>
<protein>
    <submittedName>
        <fullName evidence="2">Uncharacterized protein</fullName>
    </submittedName>
</protein>
<feature type="compositionally biased region" description="Low complexity" evidence="1">
    <location>
        <begin position="270"/>
        <end position="280"/>
    </location>
</feature>
<evidence type="ECO:0000313" key="3">
    <source>
        <dbReference type="Proteomes" id="UP000799767"/>
    </source>
</evidence>
<accession>A0A6A6PVZ5</accession>
<feature type="compositionally biased region" description="Polar residues" evidence="1">
    <location>
        <begin position="124"/>
        <end position="134"/>
    </location>
</feature>
<dbReference type="AlphaFoldDB" id="A0A6A6PVZ5"/>
<name>A0A6A6PVZ5_9PEZI</name>
<evidence type="ECO:0000256" key="1">
    <source>
        <dbReference type="SAM" id="MobiDB-lite"/>
    </source>
</evidence>
<keyword evidence="3" id="KW-1185">Reference proteome</keyword>
<gene>
    <name evidence="2" type="ORF">BDY17DRAFT_322802</name>
</gene>
<dbReference type="Proteomes" id="UP000799767">
    <property type="component" value="Unassembled WGS sequence"/>
</dbReference>
<feature type="compositionally biased region" description="Basic and acidic residues" evidence="1">
    <location>
        <begin position="84"/>
        <end position="97"/>
    </location>
</feature>
<dbReference type="RefSeq" id="XP_033590481.1">
    <property type="nucleotide sequence ID" value="XM_033736882.1"/>
</dbReference>
<feature type="region of interest" description="Disordered" evidence="1">
    <location>
        <begin position="299"/>
        <end position="321"/>
    </location>
</feature>
<feature type="region of interest" description="Disordered" evidence="1">
    <location>
        <begin position="171"/>
        <end position="281"/>
    </location>
</feature>